<accession>A0ABR0B4H5</accession>
<proteinExistence type="predicted"/>
<dbReference type="EMBL" id="JAOYFB010000040">
    <property type="protein sequence ID" value="KAK4036605.1"/>
    <property type="molecule type" value="Genomic_DNA"/>
</dbReference>
<reference evidence="1 2" key="1">
    <citation type="journal article" date="2023" name="Nucleic Acids Res.">
        <title>The hologenome of Daphnia magna reveals possible DNA methylation and microbiome-mediated evolution of the host genome.</title>
        <authorList>
            <person name="Chaturvedi A."/>
            <person name="Li X."/>
            <person name="Dhandapani V."/>
            <person name="Marshall H."/>
            <person name="Kissane S."/>
            <person name="Cuenca-Cambronero M."/>
            <person name="Asole G."/>
            <person name="Calvet F."/>
            <person name="Ruiz-Romero M."/>
            <person name="Marangio P."/>
            <person name="Guigo R."/>
            <person name="Rago D."/>
            <person name="Mirbahai L."/>
            <person name="Eastwood N."/>
            <person name="Colbourne J.K."/>
            <person name="Zhou J."/>
            <person name="Mallon E."/>
            <person name="Orsini L."/>
        </authorList>
    </citation>
    <scope>NUCLEOTIDE SEQUENCE [LARGE SCALE GENOMIC DNA]</scope>
    <source>
        <strain evidence="1">LRV0_1</strain>
    </source>
</reference>
<evidence type="ECO:0000313" key="2">
    <source>
        <dbReference type="Proteomes" id="UP001234178"/>
    </source>
</evidence>
<dbReference type="Proteomes" id="UP001234178">
    <property type="component" value="Unassembled WGS sequence"/>
</dbReference>
<comment type="caution">
    <text evidence="1">The sequence shown here is derived from an EMBL/GenBank/DDBJ whole genome shotgun (WGS) entry which is preliminary data.</text>
</comment>
<gene>
    <name evidence="1" type="ORF">OUZ56_028651</name>
</gene>
<evidence type="ECO:0000313" key="1">
    <source>
        <dbReference type="EMBL" id="KAK4036605.1"/>
    </source>
</evidence>
<protein>
    <submittedName>
        <fullName evidence="1">Uncharacterized protein</fullName>
    </submittedName>
</protein>
<organism evidence="1 2">
    <name type="scientific">Daphnia magna</name>
    <dbReference type="NCBI Taxonomy" id="35525"/>
    <lineage>
        <taxon>Eukaryota</taxon>
        <taxon>Metazoa</taxon>
        <taxon>Ecdysozoa</taxon>
        <taxon>Arthropoda</taxon>
        <taxon>Crustacea</taxon>
        <taxon>Branchiopoda</taxon>
        <taxon>Diplostraca</taxon>
        <taxon>Cladocera</taxon>
        <taxon>Anomopoda</taxon>
        <taxon>Daphniidae</taxon>
        <taxon>Daphnia</taxon>
    </lineage>
</organism>
<name>A0ABR0B4H5_9CRUS</name>
<sequence>MKKMKCISSLSVVGVRCRFLHPFIRSSVHPSIRSFVHPFSFASWNDTTAQLLECRPYSSRTTTSSISHKAFLSTKTAARKMKCFFSKEEKKRGNWRAVQTTLLTVGCEIITGPLLSSASHPLKRLSSHLW</sequence>
<keyword evidence="2" id="KW-1185">Reference proteome</keyword>